<evidence type="ECO:0000256" key="6">
    <source>
        <dbReference type="ARBA" id="ARBA00023054"/>
    </source>
</evidence>
<dbReference type="GO" id="GO:0007018">
    <property type="term" value="P:microtubule-based movement"/>
    <property type="evidence" value="ECO:0007669"/>
    <property type="project" value="InterPro"/>
</dbReference>
<reference evidence="15" key="2">
    <citation type="submission" date="2025-09" db="UniProtKB">
        <authorList>
            <consortium name="Ensembl"/>
        </authorList>
    </citation>
    <scope>IDENTIFICATION</scope>
</reference>
<keyword evidence="4 11" id="KW-0547">Nucleotide-binding</keyword>
<proteinExistence type="inferred from homology"/>
<dbReference type="SMART" id="SM00129">
    <property type="entry name" value="KISc"/>
    <property type="match status" value="1"/>
</dbReference>
<evidence type="ECO:0000256" key="4">
    <source>
        <dbReference type="ARBA" id="ARBA00022741"/>
    </source>
</evidence>
<evidence type="ECO:0000256" key="11">
    <source>
        <dbReference type="PROSITE-ProRule" id="PRU00283"/>
    </source>
</evidence>
<dbReference type="PANTHER" id="PTHR47969">
    <property type="entry name" value="CHROMOSOME-ASSOCIATED KINESIN KIF4A-RELATED"/>
    <property type="match status" value="1"/>
</dbReference>
<keyword evidence="3" id="KW-0963">Cytoplasm</keyword>
<keyword evidence="6 12" id="KW-0175">Coiled coil</keyword>
<evidence type="ECO:0000256" key="1">
    <source>
        <dbReference type="ARBA" id="ARBA00004138"/>
    </source>
</evidence>
<dbReference type="PROSITE" id="PS50067">
    <property type="entry name" value="KINESIN_MOTOR_2"/>
    <property type="match status" value="1"/>
</dbReference>
<evidence type="ECO:0000256" key="10">
    <source>
        <dbReference type="ARBA" id="ARBA00023273"/>
    </source>
</evidence>
<evidence type="ECO:0000313" key="16">
    <source>
        <dbReference type="Proteomes" id="UP000694393"/>
    </source>
</evidence>
<feature type="region of interest" description="Disordered" evidence="13">
    <location>
        <begin position="465"/>
        <end position="492"/>
    </location>
</feature>
<dbReference type="Ensembl" id="ENSPCET00000000108.1">
    <property type="protein sequence ID" value="ENSPCEP00000000106.1"/>
    <property type="gene ID" value="ENSPCEG00000000095.1"/>
</dbReference>
<dbReference type="FunFam" id="3.40.850.10:FF:000025">
    <property type="entry name" value="kinesin-like protein KIF27 isoform X1"/>
    <property type="match status" value="1"/>
</dbReference>
<dbReference type="GO" id="GO:0005929">
    <property type="term" value="C:cilium"/>
    <property type="evidence" value="ECO:0007669"/>
    <property type="project" value="UniProtKB-SubCell"/>
</dbReference>
<dbReference type="Pfam" id="PF25764">
    <property type="entry name" value="KIF21A_4th"/>
    <property type="match status" value="1"/>
</dbReference>
<comment type="similarity">
    <text evidence="11">Belongs to the TRAFAC class myosin-kinesin ATPase superfamily. Kinesin family.</text>
</comment>
<dbReference type="SUPFAM" id="SSF52540">
    <property type="entry name" value="P-loop containing nucleoside triphosphate hydrolases"/>
    <property type="match status" value="1"/>
</dbReference>
<reference evidence="15" key="1">
    <citation type="submission" date="2025-08" db="UniProtKB">
        <authorList>
            <consortium name="Ensembl"/>
        </authorList>
    </citation>
    <scope>IDENTIFICATION</scope>
</reference>
<dbReference type="InterPro" id="IPR027640">
    <property type="entry name" value="Kinesin-like_fam"/>
</dbReference>
<feature type="coiled-coil region" evidence="12">
    <location>
        <begin position="496"/>
        <end position="548"/>
    </location>
</feature>
<protein>
    <submittedName>
        <fullName evidence="15">Kinesin family member 7</fullName>
    </submittedName>
</protein>
<dbReference type="GO" id="GO:0008017">
    <property type="term" value="F:microtubule binding"/>
    <property type="evidence" value="ECO:0007669"/>
    <property type="project" value="InterPro"/>
</dbReference>
<dbReference type="InterPro" id="IPR027417">
    <property type="entry name" value="P-loop_NTPase"/>
</dbReference>
<dbReference type="GO" id="GO:0007052">
    <property type="term" value="P:mitotic spindle organization"/>
    <property type="evidence" value="ECO:0007669"/>
    <property type="project" value="TreeGrafter"/>
</dbReference>
<dbReference type="GO" id="GO:0005875">
    <property type="term" value="C:microtubule associated complex"/>
    <property type="evidence" value="ECO:0007669"/>
    <property type="project" value="TreeGrafter"/>
</dbReference>
<feature type="compositionally biased region" description="Polar residues" evidence="13">
    <location>
        <begin position="465"/>
        <end position="476"/>
    </location>
</feature>
<feature type="domain" description="Kinesin motor" evidence="14">
    <location>
        <begin position="15"/>
        <end position="357"/>
    </location>
</feature>
<evidence type="ECO:0000256" key="5">
    <source>
        <dbReference type="ARBA" id="ARBA00022840"/>
    </source>
</evidence>
<dbReference type="InterPro" id="IPR001752">
    <property type="entry name" value="Kinesin_motor_dom"/>
</dbReference>
<dbReference type="PRINTS" id="PR00380">
    <property type="entry name" value="KINESINHEAVY"/>
</dbReference>
<dbReference type="PROSITE" id="PS00411">
    <property type="entry name" value="KINESIN_MOTOR_1"/>
    <property type="match status" value="1"/>
</dbReference>
<keyword evidence="5 11" id="KW-0067">ATP-binding</keyword>
<evidence type="ECO:0000256" key="2">
    <source>
        <dbReference type="ARBA" id="ARBA00004245"/>
    </source>
</evidence>
<keyword evidence="16" id="KW-1185">Reference proteome</keyword>
<dbReference type="Proteomes" id="UP000694393">
    <property type="component" value="Unplaced"/>
</dbReference>
<evidence type="ECO:0000256" key="13">
    <source>
        <dbReference type="SAM" id="MobiDB-lite"/>
    </source>
</evidence>
<feature type="binding site" evidence="11">
    <location>
        <begin position="94"/>
        <end position="101"/>
    </location>
    <ligand>
        <name>ATP</name>
        <dbReference type="ChEBI" id="CHEBI:30616"/>
    </ligand>
</feature>
<keyword evidence="8 11" id="KW-0505">Motor protein</keyword>
<dbReference type="CDD" id="cd01372">
    <property type="entry name" value="KISc_KIF4"/>
    <property type="match status" value="1"/>
</dbReference>
<evidence type="ECO:0000313" key="15">
    <source>
        <dbReference type="Ensembl" id="ENSPCEP00000000106.1"/>
    </source>
</evidence>
<evidence type="ECO:0000256" key="9">
    <source>
        <dbReference type="ARBA" id="ARBA00023212"/>
    </source>
</evidence>
<keyword evidence="10" id="KW-0966">Cell projection</keyword>
<evidence type="ECO:0000256" key="3">
    <source>
        <dbReference type="ARBA" id="ARBA00022490"/>
    </source>
</evidence>
<comment type="subcellular location">
    <subcellularLocation>
        <location evidence="1">Cell projection</location>
        <location evidence="1">Cilium</location>
    </subcellularLocation>
    <subcellularLocation>
        <location evidence="2">Cytoplasm</location>
        <location evidence="2">Cytoskeleton</location>
    </subcellularLocation>
</comment>
<feature type="region of interest" description="Disordered" evidence="13">
    <location>
        <begin position="862"/>
        <end position="881"/>
    </location>
</feature>
<feature type="coiled-coil region" evidence="12">
    <location>
        <begin position="365"/>
        <end position="392"/>
    </location>
</feature>
<name>A0A8C8R4T5_9SAUR</name>
<feature type="region of interest" description="Disordered" evidence="13">
    <location>
        <begin position="642"/>
        <end position="701"/>
    </location>
</feature>
<organism evidence="15 16">
    <name type="scientific">Pelusios castaneus</name>
    <name type="common">West African mud turtle</name>
    <dbReference type="NCBI Taxonomy" id="367368"/>
    <lineage>
        <taxon>Eukaryota</taxon>
        <taxon>Metazoa</taxon>
        <taxon>Chordata</taxon>
        <taxon>Craniata</taxon>
        <taxon>Vertebrata</taxon>
        <taxon>Euteleostomi</taxon>
        <taxon>Archelosauria</taxon>
        <taxon>Testudinata</taxon>
        <taxon>Testudines</taxon>
        <taxon>Pleurodira</taxon>
        <taxon>Pelomedusidae</taxon>
        <taxon>Pelusios</taxon>
    </lineage>
</organism>
<accession>A0A8C8R4T5</accession>
<dbReference type="InterPro" id="IPR019821">
    <property type="entry name" value="Kinesin_motor_CS"/>
</dbReference>
<evidence type="ECO:0000259" key="14">
    <source>
        <dbReference type="PROSITE" id="PS50067"/>
    </source>
</evidence>
<dbReference type="InterPro" id="IPR036961">
    <property type="entry name" value="Kinesin_motor_dom_sf"/>
</dbReference>
<dbReference type="GO" id="GO:0051231">
    <property type="term" value="P:spindle elongation"/>
    <property type="evidence" value="ECO:0007669"/>
    <property type="project" value="TreeGrafter"/>
</dbReference>
<feature type="compositionally biased region" description="Basic and acidic residues" evidence="13">
    <location>
        <begin position="864"/>
        <end position="881"/>
    </location>
</feature>
<feature type="coiled-coil region" evidence="12">
    <location>
        <begin position="938"/>
        <end position="1053"/>
    </location>
</feature>
<dbReference type="PANTHER" id="PTHR47969:SF8">
    <property type="entry name" value="KINESIN FAMILY MEMBER 7"/>
    <property type="match status" value="1"/>
</dbReference>
<sequence>MGLKAEAQPRTEETPVKVAVRIRPLLPKELLHGHHACLHGDPETNEVTLGRNRHFHFDAVFTESSDQESVYGACVQPLVEAFFEGFNVTVFAYGQTGSGKTYTIGEASISSINEDEQGIIPRAMAETFKLIDENDLIDYTVRVSYLEVYKEEFQDLLQVETASKDIQIREDDKGNIVLYGVKETEVEGLDEVLSLLEMGNTVKHTGATHINTQSSRSHTIFTVTMEQRRGAGRLTRLTLHDRASVPASGQVLVSKFHFVDLAGSERVVKTGNTGERLKESTQINSGLLALGNVIRALGDPRRKCSHIPYRDSKITRILKDSLGGNAQTVMIACISPSSSDFDESLTTLNYASRAQNIKNQATVNCRKETEHVEELQLQIKHLQRALEQQHRSQTRIINRSDAAKRCPREPTARMLAECAHYRTCTDAAYQLLMELQGEGNLTVEQILRVKEWLCAVESERSELTSASGLDSGIESTSAEDRSPKARSQLSPEKVCESARDEHLAQLQRQVERLEEENRDFLAALEDAMEQYKLQRDKLQEQQEAISELHVCLELAMPNLQVPELLQNVHLVELTQRPSTAPLETTRSCGLSVVPLRPFLSSQIARVHCGKVSHSPSHVVMRCQSRAQDMACSLEARDVVLMRERSEDSGPSLEEEGEQKRSLHQRRNGIRSWSKTDVSNKVCEEQNRGNSLPIQEEPQELPKEACRRRGLAGPREGLSGKDSEWQLVQAQQKIRELAINIRMKEELILELIKTGKDAQAMNRQYCQKIFELEQEAEQVRVELNNSQKQLQELEGKELRDAGEKSKLQEYRTRVAAAQSKARVLQEKKKATERLVSLSAQSEKRVRELERNVQLMRRQQGQLQRRLREETEQKRRLETEVHKGQHRVQELELKHEQNQKILRIKTEEIAAFQRKRRSGSNGSLISLEQQQKIEAQKKWLDLEMDKVLEQRRALDELEDELRRREAIVAEKETLLQEKNGLENKRLRSSQALTDDIVRVSSRLEVLEKELTEKNGQLRQGSAHDQQQIRQEINSLRQEKDQLLKQRLEIDNKLRQGTLLSPEEERILFQLDEAIEALDAAIEYKNESITCRQRVLRASASLLSQCEMNLMAKLSYLSSSETRALLCKYFDKVVTLREDQHRQHIAFSELEMQLEEQQQLVCWLQVAVERQRLEMDRQLTLQQKEHEQHIQLLLQQSQEHLGEGLASSRLQFEGRIQLLEKELSHYMWANQLLHQRLSNMSHPGQNRAGVERNTHGAGDKPPAVLGACGESGTGTVEQQVQLAVMDGGHKCKDNRDLVHAPLPPTWRRSSLPSDNALGPEEIRQREAEYLLRKGQVQEVPMPWNPASPPKSWRELRRTSLNVASAPSQPGMIDVRRNPL</sequence>
<dbReference type="Gene3D" id="3.40.850.10">
    <property type="entry name" value="Kinesin motor domain"/>
    <property type="match status" value="1"/>
</dbReference>
<keyword evidence="9" id="KW-0206">Cytoskeleton</keyword>
<evidence type="ECO:0000256" key="7">
    <source>
        <dbReference type="ARBA" id="ARBA00023069"/>
    </source>
</evidence>
<evidence type="ECO:0000256" key="12">
    <source>
        <dbReference type="SAM" id="Coils"/>
    </source>
</evidence>
<dbReference type="GO" id="GO:0003777">
    <property type="term" value="F:microtubule motor activity"/>
    <property type="evidence" value="ECO:0007669"/>
    <property type="project" value="InterPro"/>
</dbReference>
<keyword evidence="7" id="KW-0969">Cilium</keyword>
<dbReference type="GO" id="GO:0005524">
    <property type="term" value="F:ATP binding"/>
    <property type="evidence" value="ECO:0007669"/>
    <property type="project" value="UniProtKB-UniRule"/>
</dbReference>
<dbReference type="Pfam" id="PF00225">
    <property type="entry name" value="Kinesin"/>
    <property type="match status" value="1"/>
</dbReference>
<evidence type="ECO:0000256" key="8">
    <source>
        <dbReference type="ARBA" id="ARBA00023175"/>
    </source>
</evidence>